<dbReference type="Gramene" id="KRG98108">
    <property type="protein sequence ID" value="KRG98108"/>
    <property type="gene ID" value="GLYMA_18G051000"/>
</dbReference>
<gene>
    <name evidence="1" type="ORF">GLYMA_18G051000</name>
</gene>
<dbReference type="AlphaFoldDB" id="A0A0R0EW34"/>
<dbReference type="EMBL" id="CM000851">
    <property type="protein sequence ID" value="KRG98108.1"/>
    <property type="molecule type" value="Genomic_DNA"/>
</dbReference>
<name>A0A0R0EW34_SOYBN</name>
<dbReference type="InParanoid" id="A0A0R0EW34"/>
<evidence type="ECO:0000313" key="2">
    <source>
        <dbReference type="EnsemblPlants" id="KRG98108"/>
    </source>
</evidence>
<reference evidence="1" key="3">
    <citation type="submission" date="2018-07" db="EMBL/GenBank/DDBJ databases">
        <title>WGS assembly of Glycine max.</title>
        <authorList>
            <person name="Schmutz J."/>
            <person name="Cannon S."/>
            <person name="Schlueter J."/>
            <person name="Ma J."/>
            <person name="Mitros T."/>
            <person name="Nelson W."/>
            <person name="Hyten D."/>
            <person name="Song Q."/>
            <person name="Thelen J."/>
            <person name="Cheng J."/>
            <person name="Xu D."/>
            <person name="Hellsten U."/>
            <person name="May G."/>
            <person name="Yu Y."/>
            <person name="Sakurai T."/>
            <person name="Umezawa T."/>
            <person name="Bhattacharyya M."/>
            <person name="Sandhu D."/>
            <person name="Valliyodan B."/>
            <person name="Lindquist E."/>
            <person name="Peto M."/>
            <person name="Grant D."/>
            <person name="Shu S."/>
            <person name="Goodstein D."/>
            <person name="Barry K."/>
            <person name="Futrell-Griggs M."/>
            <person name="Abernathy B."/>
            <person name="Du J."/>
            <person name="Tian Z."/>
            <person name="Zhu L."/>
            <person name="Gill N."/>
            <person name="Joshi T."/>
            <person name="Libault M."/>
            <person name="Sethuraman A."/>
            <person name="Zhang X."/>
            <person name="Shinozaki K."/>
            <person name="Nguyen H."/>
            <person name="Wing R."/>
            <person name="Cregan P."/>
            <person name="Specht J."/>
            <person name="Grimwood J."/>
            <person name="Rokhsar D."/>
            <person name="Stacey G."/>
            <person name="Shoemaker R."/>
            <person name="Jackson S."/>
        </authorList>
    </citation>
    <scope>NUCLEOTIDE SEQUENCE</scope>
    <source>
        <tissue evidence="1">Callus</tissue>
    </source>
</reference>
<organism evidence="1">
    <name type="scientific">Glycine max</name>
    <name type="common">Soybean</name>
    <name type="synonym">Glycine hispida</name>
    <dbReference type="NCBI Taxonomy" id="3847"/>
    <lineage>
        <taxon>Eukaryota</taxon>
        <taxon>Viridiplantae</taxon>
        <taxon>Streptophyta</taxon>
        <taxon>Embryophyta</taxon>
        <taxon>Tracheophyta</taxon>
        <taxon>Spermatophyta</taxon>
        <taxon>Magnoliopsida</taxon>
        <taxon>eudicotyledons</taxon>
        <taxon>Gunneridae</taxon>
        <taxon>Pentapetalae</taxon>
        <taxon>rosids</taxon>
        <taxon>fabids</taxon>
        <taxon>Fabales</taxon>
        <taxon>Fabaceae</taxon>
        <taxon>Papilionoideae</taxon>
        <taxon>50 kb inversion clade</taxon>
        <taxon>NPAAA clade</taxon>
        <taxon>indigoferoid/millettioid clade</taxon>
        <taxon>Phaseoleae</taxon>
        <taxon>Glycine</taxon>
        <taxon>Glycine subgen. Soja</taxon>
    </lineage>
</organism>
<proteinExistence type="predicted"/>
<evidence type="ECO:0000313" key="3">
    <source>
        <dbReference type="Proteomes" id="UP000008827"/>
    </source>
</evidence>
<dbReference type="Proteomes" id="UP000008827">
    <property type="component" value="Chromosome 18"/>
</dbReference>
<keyword evidence="3" id="KW-1185">Reference proteome</keyword>
<reference evidence="1 2" key="1">
    <citation type="journal article" date="2010" name="Nature">
        <title>Genome sequence of the palaeopolyploid soybean.</title>
        <authorList>
            <person name="Schmutz J."/>
            <person name="Cannon S.B."/>
            <person name="Schlueter J."/>
            <person name="Ma J."/>
            <person name="Mitros T."/>
            <person name="Nelson W."/>
            <person name="Hyten D.L."/>
            <person name="Song Q."/>
            <person name="Thelen J.J."/>
            <person name="Cheng J."/>
            <person name="Xu D."/>
            <person name="Hellsten U."/>
            <person name="May G.D."/>
            <person name="Yu Y."/>
            <person name="Sakurai T."/>
            <person name="Umezawa T."/>
            <person name="Bhattacharyya M.K."/>
            <person name="Sandhu D."/>
            <person name="Valliyodan B."/>
            <person name="Lindquist E."/>
            <person name="Peto M."/>
            <person name="Grant D."/>
            <person name="Shu S."/>
            <person name="Goodstein D."/>
            <person name="Barry K."/>
            <person name="Futrell-Griggs M."/>
            <person name="Abernathy B."/>
            <person name="Du J."/>
            <person name="Tian Z."/>
            <person name="Zhu L."/>
            <person name="Gill N."/>
            <person name="Joshi T."/>
            <person name="Libault M."/>
            <person name="Sethuraman A."/>
            <person name="Zhang X.-C."/>
            <person name="Shinozaki K."/>
            <person name="Nguyen H.T."/>
            <person name="Wing R.A."/>
            <person name="Cregan P."/>
            <person name="Specht J."/>
            <person name="Grimwood J."/>
            <person name="Rokhsar D."/>
            <person name="Stacey G."/>
            <person name="Shoemaker R.C."/>
            <person name="Jackson S.A."/>
        </authorList>
    </citation>
    <scope>NUCLEOTIDE SEQUENCE [LARGE SCALE GENOMIC DNA]</scope>
    <source>
        <strain evidence="2">cv. Williams 82</strain>
        <tissue evidence="1">Callus</tissue>
    </source>
</reference>
<sequence length="66" mass="7822">MTSYMIKKRVNLPPFSIFQSPWSLKLHLGVIYTYINFKVLLLEEVAVINKLNVNKCDIYIYKNRSL</sequence>
<dbReference type="EnsemblPlants" id="KRG98108">
    <property type="protein sequence ID" value="KRG98108"/>
    <property type="gene ID" value="GLYMA_18G051000"/>
</dbReference>
<accession>A0A0R0EW34</accession>
<protein>
    <submittedName>
        <fullName evidence="1 2">Uncharacterized protein</fullName>
    </submittedName>
</protein>
<evidence type="ECO:0000313" key="1">
    <source>
        <dbReference type="EMBL" id="KRG98108.1"/>
    </source>
</evidence>
<reference evidence="2" key="2">
    <citation type="submission" date="2018-02" db="UniProtKB">
        <authorList>
            <consortium name="EnsemblPlants"/>
        </authorList>
    </citation>
    <scope>IDENTIFICATION</scope>
    <source>
        <strain evidence="2">Williams 82</strain>
    </source>
</reference>